<keyword evidence="2" id="KW-0732">Signal</keyword>
<dbReference type="InterPro" id="IPR033906">
    <property type="entry name" value="Lipase_N"/>
</dbReference>
<proteinExistence type="inferred from homology"/>
<keyword evidence="5" id="KW-1185">Reference proteome</keyword>
<dbReference type="Proteomes" id="UP000708208">
    <property type="component" value="Unassembled WGS sequence"/>
</dbReference>
<evidence type="ECO:0000313" key="5">
    <source>
        <dbReference type="Proteomes" id="UP000708208"/>
    </source>
</evidence>
<dbReference type="AlphaFoldDB" id="A0A8J2JL02"/>
<comment type="caution">
    <text evidence="4">The sequence shown here is derived from an EMBL/GenBank/DDBJ whole genome shotgun (WGS) entry which is preliminary data.</text>
</comment>
<dbReference type="OrthoDB" id="199913at2759"/>
<evidence type="ECO:0000259" key="3">
    <source>
        <dbReference type="Pfam" id="PF00151"/>
    </source>
</evidence>
<dbReference type="EMBL" id="CAJVCH010071439">
    <property type="protein sequence ID" value="CAG7720552.1"/>
    <property type="molecule type" value="Genomic_DNA"/>
</dbReference>
<dbReference type="InterPro" id="IPR000734">
    <property type="entry name" value="TAG_lipase"/>
</dbReference>
<gene>
    <name evidence="4" type="ORF">AFUS01_LOCUS9822</name>
</gene>
<dbReference type="GO" id="GO:0005615">
    <property type="term" value="C:extracellular space"/>
    <property type="evidence" value="ECO:0007669"/>
    <property type="project" value="TreeGrafter"/>
</dbReference>
<comment type="similarity">
    <text evidence="1">Belongs to the AB hydrolase superfamily. Lipase family.</text>
</comment>
<dbReference type="Pfam" id="PF00151">
    <property type="entry name" value="Lipase"/>
    <property type="match status" value="1"/>
</dbReference>
<dbReference type="InterPro" id="IPR013818">
    <property type="entry name" value="Lipase"/>
</dbReference>
<accession>A0A8J2JL02</accession>
<dbReference type="GO" id="GO:0016298">
    <property type="term" value="F:lipase activity"/>
    <property type="evidence" value="ECO:0007669"/>
    <property type="project" value="InterPro"/>
</dbReference>
<dbReference type="FunFam" id="3.40.50.1820:FF:000033">
    <property type="entry name" value="Pancreatic triacylglycerol lipase"/>
    <property type="match status" value="1"/>
</dbReference>
<sequence length="495" mass="54282">MRPLIILICTYLIAGIAEGRVVKRSGVGIQDTEICYEKYGCFSNGRPWTSVARPLSALPKPPHEVGTRFLLFTRNDTADEKTGYELLPDKDAILRFSKFDSNRKTVFLIHGFTDSHTSPWMQKAKDGLLEKEDVNLIAVDWAPGAKSPYLSATANARLVGSQLNYMIRYLEAKTTLNARDVQIVAHSMGAHVAGYAGDRLDGRLGVITALDPMEPYFGDTEPIVRLDSSDAQFVEVIHTNGETGLKFGLGMQKSMGHVDIYPNGGKSQPGCKDTLGNIVSSIVKFITLDFDGALSTWACSHARVVDFYVESISSSCPFVSHSCSSYSDYNKGKCFSECSGGSCYLLGYGSDKTRGTAVSGEFYLNTDKDGTFCLNIAQPQSEVSASQDKTQGTVTVQIRSRRDGKVSDKFTVADGKIVGGDNLTSWIEVPSSLRMTEERPQVILQYKRGGLIPSLQPRYLVLNHFAIRVMDKDLQMQTIDYGAVTLETGVDIILS</sequence>
<evidence type="ECO:0000256" key="2">
    <source>
        <dbReference type="SAM" id="SignalP"/>
    </source>
</evidence>
<dbReference type="PANTHER" id="PTHR11610:SF181">
    <property type="entry name" value="INACTIVE PANCREATIC LIPASE-RELATED PROTEIN 1-LIKE"/>
    <property type="match status" value="1"/>
</dbReference>
<feature type="domain" description="Lipase" evidence="3">
    <location>
        <begin position="33"/>
        <end position="372"/>
    </location>
</feature>
<feature type="chain" id="PRO_5035199850" description="Lipase domain-containing protein" evidence="2">
    <location>
        <begin position="20"/>
        <end position="495"/>
    </location>
</feature>
<organism evidence="4 5">
    <name type="scientific">Allacma fusca</name>
    <dbReference type="NCBI Taxonomy" id="39272"/>
    <lineage>
        <taxon>Eukaryota</taxon>
        <taxon>Metazoa</taxon>
        <taxon>Ecdysozoa</taxon>
        <taxon>Arthropoda</taxon>
        <taxon>Hexapoda</taxon>
        <taxon>Collembola</taxon>
        <taxon>Symphypleona</taxon>
        <taxon>Sminthuridae</taxon>
        <taxon>Allacma</taxon>
    </lineage>
</organism>
<reference evidence="4" key="1">
    <citation type="submission" date="2021-06" db="EMBL/GenBank/DDBJ databases">
        <authorList>
            <person name="Hodson N. C."/>
            <person name="Mongue J. A."/>
            <person name="Jaron S. K."/>
        </authorList>
    </citation>
    <scope>NUCLEOTIDE SEQUENCE</scope>
</reference>
<feature type="signal peptide" evidence="2">
    <location>
        <begin position="1"/>
        <end position="19"/>
    </location>
</feature>
<evidence type="ECO:0000313" key="4">
    <source>
        <dbReference type="EMBL" id="CAG7720552.1"/>
    </source>
</evidence>
<dbReference type="InterPro" id="IPR016272">
    <property type="entry name" value="Lipase_LIPH"/>
</dbReference>
<dbReference type="CDD" id="cd00707">
    <property type="entry name" value="Pancreat_lipase_like"/>
    <property type="match status" value="1"/>
</dbReference>
<evidence type="ECO:0000256" key="1">
    <source>
        <dbReference type="RuleBase" id="RU004262"/>
    </source>
</evidence>
<dbReference type="PANTHER" id="PTHR11610">
    <property type="entry name" value="LIPASE"/>
    <property type="match status" value="1"/>
</dbReference>
<name>A0A8J2JL02_9HEXA</name>
<dbReference type="PIRSF" id="PIRSF000865">
    <property type="entry name" value="Lipoprotein_lipase_LIPH"/>
    <property type="match status" value="1"/>
</dbReference>
<dbReference type="GO" id="GO:0016042">
    <property type="term" value="P:lipid catabolic process"/>
    <property type="evidence" value="ECO:0007669"/>
    <property type="project" value="TreeGrafter"/>
</dbReference>
<protein>
    <recommendedName>
        <fullName evidence="3">Lipase domain-containing protein</fullName>
    </recommendedName>
</protein>